<dbReference type="PANTHER" id="PTHR13022">
    <property type="entry name" value="EUKARYOTIC TRANSLATION INITIATION FACTOR 3 SUBUNIT 11"/>
    <property type="match status" value="1"/>
</dbReference>
<dbReference type="Pfam" id="PF10075">
    <property type="entry name" value="CSN8_PSD8_EIF3K"/>
    <property type="match status" value="1"/>
</dbReference>
<dbReference type="InterPro" id="IPR016024">
    <property type="entry name" value="ARM-type_fold"/>
</dbReference>
<dbReference type="SUPFAM" id="SSF48371">
    <property type="entry name" value="ARM repeat"/>
    <property type="match status" value="1"/>
</dbReference>
<dbReference type="GO" id="GO:0005852">
    <property type="term" value="C:eukaryotic translation initiation factor 3 complex"/>
    <property type="evidence" value="ECO:0007669"/>
    <property type="project" value="UniProtKB-UniRule"/>
</dbReference>
<keyword evidence="4" id="KW-1185">Reference proteome</keyword>
<dbReference type="HAMAP" id="MF_03010">
    <property type="entry name" value="eIF3k"/>
    <property type="match status" value="1"/>
</dbReference>
<dbReference type="Gene3D" id="1.25.40.250">
    <property type="entry name" value="ARM repeat, domain 1"/>
    <property type="match status" value="1"/>
</dbReference>
<keyword evidence="1" id="KW-0963">Cytoplasm</keyword>
<dbReference type="AlphaFoldDB" id="A0A9W5T8R3"/>
<dbReference type="GO" id="GO:0001732">
    <property type="term" value="P:formation of cytoplasmic translation initiation complex"/>
    <property type="evidence" value="ECO:0007669"/>
    <property type="project" value="UniProtKB-UniRule"/>
</dbReference>
<reference evidence="3" key="1">
    <citation type="submission" date="2019-12" db="EMBL/GenBank/DDBJ databases">
        <title>Genome sequence of Babesia ovis.</title>
        <authorList>
            <person name="Yamagishi J."/>
            <person name="Sevinc F."/>
            <person name="Xuan X."/>
        </authorList>
    </citation>
    <scope>NUCLEOTIDE SEQUENCE</scope>
    <source>
        <strain evidence="3">Selcuk</strain>
    </source>
</reference>
<name>A0A9W5T8R3_BABOV</name>
<dbReference type="GO" id="GO:0043022">
    <property type="term" value="F:ribosome binding"/>
    <property type="evidence" value="ECO:0007669"/>
    <property type="project" value="InterPro"/>
</dbReference>
<dbReference type="GO" id="GO:0003723">
    <property type="term" value="F:RNA binding"/>
    <property type="evidence" value="ECO:0007669"/>
    <property type="project" value="UniProtKB-UniRule"/>
</dbReference>
<dbReference type="PANTHER" id="PTHR13022:SF0">
    <property type="entry name" value="EUKARYOTIC TRANSLATION INITIATION FACTOR 3 SUBUNIT K"/>
    <property type="match status" value="1"/>
</dbReference>
<dbReference type="GO" id="GO:0006446">
    <property type="term" value="P:regulation of translational initiation"/>
    <property type="evidence" value="ECO:0007669"/>
    <property type="project" value="InterPro"/>
</dbReference>
<organism evidence="3 4">
    <name type="scientific">Babesia ovis</name>
    <dbReference type="NCBI Taxonomy" id="5869"/>
    <lineage>
        <taxon>Eukaryota</taxon>
        <taxon>Sar</taxon>
        <taxon>Alveolata</taxon>
        <taxon>Apicomplexa</taxon>
        <taxon>Aconoidasida</taxon>
        <taxon>Piroplasmida</taxon>
        <taxon>Babesiidae</taxon>
        <taxon>Babesia</taxon>
    </lineage>
</organism>
<accession>A0A9W5T8R3</accession>
<sequence>MDAGAPSNARKNAEAVLASPTMRFNIAGLAALTEYLTEQMANSDAYSLENNVAILKIYTLYPHIADPTVIQKILVQCLTQLPANDFNICIAQVPLPTQEHPVIAQVVSLHNMLQNCLFHKFWDAARKTMADNSNVTFLEVPGLTDSVRRFVLDVVPLVYLQMSVPELRSMLNFEKNCEEFEQLLTSCRWTLEGYSRDNQSSGTCVPATRDEVLKQHKTQDKEPGVEKYFKLDTMKVLWRSGATISLKRSMLSDLEGGTSESPMSSRSPSLEEASLSLLSFSRADPIGCVSLKDTAHAGRW</sequence>
<comment type="caution">
    <text evidence="3">The sequence shown here is derived from an EMBL/GenBank/DDBJ whole genome shotgun (WGS) entry which is preliminary data.</text>
</comment>
<dbReference type="Gene3D" id="1.10.10.10">
    <property type="entry name" value="Winged helix-like DNA-binding domain superfamily/Winged helix DNA-binding domain"/>
    <property type="match status" value="1"/>
</dbReference>
<keyword evidence="1" id="KW-0648">Protein biosynthesis</keyword>
<dbReference type="SUPFAM" id="SSF46785">
    <property type="entry name" value="Winged helix' DNA-binding domain"/>
    <property type="match status" value="1"/>
</dbReference>
<comment type="subcellular location">
    <subcellularLocation>
        <location evidence="1">Cytoplasm</location>
    </subcellularLocation>
</comment>
<evidence type="ECO:0000256" key="1">
    <source>
        <dbReference type="HAMAP-Rule" id="MF_03010"/>
    </source>
</evidence>
<dbReference type="InterPro" id="IPR016020">
    <property type="entry name" value="Transl_init_fac_sub12_N_euk"/>
</dbReference>
<dbReference type="GO" id="GO:0016282">
    <property type="term" value="C:eukaryotic 43S preinitiation complex"/>
    <property type="evidence" value="ECO:0007669"/>
    <property type="project" value="UniProtKB-UniRule"/>
</dbReference>
<dbReference type="InterPro" id="IPR009374">
    <property type="entry name" value="eIF3k"/>
</dbReference>
<dbReference type="InterPro" id="IPR036390">
    <property type="entry name" value="WH_DNA-bd_sf"/>
</dbReference>
<dbReference type="OrthoDB" id="337745at2759"/>
<comment type="function">
    <text evidence="1">Component of the eukaryotic translation initiation factor 3 (eIF-3) complex, which is involved in protein synthesis of a specialized repertoire of mRNAs and, together with other initiation factors, stimulates binding of mRNA and methionyl-tRNAi to the 40S ribosome. The eIF-3 complex specifically targets and initiates translation of a subset of mRNAs involved in cell proliferation.</text>
</comment>
<protein>
    <recommendedName>
        <fullName evidence="1">Eukaryotic translation initiation factor 3 subunit K</fullName>
        <shortName evidence="1">eIF3k</shortName>
    </recommendedName>
    <alternativeName>
        <fullName evidence="1">eIF-3 p25</fullName>
    </alternativeName>
</protein>
<dbReference type="InterPro" id="IPR033464">
    <property type="entry name" value="CSN8_PSD8_EIF3K"/>
</dbReference>
<comment type="similarity">
    <text evidence="1">Belongs to the eIF-3 subunit K family.</text>
</comment>
<proteinExistence type="inferred from homology"/>
<dbReference type="EMBL" id="BLIY01000006">
    <property type="protein sequence ID" value="GFE53288.1"/>
    <property type="molecule type" value="Genomic_DNA"/>
</dbReference>
<dbReference type="InterPro" id="IPR036388">
    <property type="entry name" value="WH-like_DNA-bd_sf"/>
</dbReference>
<gene>
    <name evidence="3" type="ORF">BaOVIS_006920</name>
</gene>
<comment type="subunit">
    <text evidence="1">Component of the eukaryotic translation initiation factor 3 (eIF-3) complex.</text>
</comment>
<dbReference type="Proteomes" id="UP001057455">
    <property type="component" value="Unassembled WGS sequence"/>
</dbReference>
<evidence type="ECO:0000313" key="4">
    <source>
        <dbReference type="Proteomes" id="UP001057455"/>
    </source>
</evidence>
<dbReference type="GO" id="GO:0033290">
    <property type="term" value="C:eukaryotic 48S preinitiation complex"/>
    <property type="evidence" value="ECO:0007669"/>
    <property type="project" value="UniProtKB-UniRule"/>
</dbReference>
<feature type="domain" description="CSN8/PSMD8/EIF3K" evidence="2">
    <location>
        <begin position="66"/>
        <end position="196"/>
    </location>
</feature>
<evidence type="ECO:0000313" key="3">
    <source>
        <dbReference type="EMBL" id="GFE53288.1"/>
    </source>
</evidence>
<evidence type="ECO:0000259" key="2">
    <source>
        <dbReference type="Pfam" id="PF10075"/>
    </source>
</evidence>
<keyword evidence="1" id="KW-0396">Initiation factor</keyword>
<dbReference type="GO" id="GO:0003743">
    <property type="term" value="F:translation initiation factor activity"/>
    <property type="evidence" value="ECO:0007669"/>
    <property type="project" value="UniProtKB-UniRule"/>
</dbReference>